<keyword evidence="4" id="KW-1185">Reference proteome</keyword>
<feature type="compositionally biased region" description="Basic and acidic residues" evidence="1">
    <location>
        <begin position="78"/>
        <end position="88"/>
    </location>
</feature>
<dbReference type="AlphaFoldDB" id="A0A1H5WC47"/>
<dbReference type="RefSeq" id="WP_103913148.1">
    <property type="nucleotide sequence ID" value="NZ_FNUS01000002.1"/>
</dbReference>
<feature type="signal peptide" evidence="2">
    <location>
        <begin position="1"/>
        <end position="19"/>
    </location>
</feature>
<reference evidence="4" key="1">
    <citation type="submission" date="2016-10" db="EMBL/GenBank/DDBJ databases">
        <authorList>
            <person name="Varghese N."/>
            <person name="Submissions S."/>
        </authorList>
    </citation>
    <scope>NUCLEOTIDE SEQUENCE [LARGE SCALE GENOMIC DNA]</scope>
    <source>
        <strain evidence="4">DSM 21580</strain>
    </source>
</reference>
<evidence type="ECO:0000313" key="4">
    <source>
        <dbReference type="Proteomes" id="UP000236738"/>
    </source>
</evidence>
<organism evidence="3 4">
    <name type="scientific">Halpernia humi</name>
    <dbReference type="NCBI Taxonomy" id="493375"/>
    <lineage>
        <taxon>Bacteria</taxon>
        <taxon>Pseudomonadati</taxon>
        <taxon>Bacteroidota</taxon>
        <taxon>Flavobacteriia</taxon>
        <taxon>Flavobacteriales</taxon>
        <taxon>Weeksellaceae</taxon>
        <taxon>Chryseobacterium group</taxon>
        <taxon>Halpernia</taxon>
    </lineage>
</organism>
<feature type="compositionally biased region" description="Low complexity" evidence="1">
    <location>
        <begin position="22"/>
        <end position="41"/>
    </location>
</feature>
<protein>
    <submittedName>
        <fullName evidence="3">Uncharacterized protein</fullName>
    </submittedName>
</protein>
<feature type="compositionally biased region" description="Basic and acidic residues" evidence="1">
    <location>
        <begin position="60"/>
        <end position="70"/>
    </location>
</feature>
<evidence type="ECO:0000256" key="1">
    <source>
        <dbReference type="SAM" id="MobiDB-lite"/>
    </source>
</evidence>
<dbReference type="EMBL" id="FNUS01000002">
    <property type="protein sequence ID" value="SEF96377.1"/>
    <property type="molecule type" value="Genomic_DNA"/>
</dbReference>
<proteinExistence type="predicted"/>
<accession>A0A1H5WC47</accession>
<gene>
    <name evidence="3" type="ORF">SAMN05421847_1144</name>
</gene>
<dbReference type="Proteomes" id="UP000236738">
    <property type="component" value="Unassembled WGS sequence"/>
</dbReference>
<evidence type="ECO:0000313" key="3">
    <source>
        <dbReference type="EMBL" id="SEF96377.1"/>
    </source>
</evidence>
<feature type="region of interest" description="Disordered" evidence="1">
    <location>
        <begin position="19"/>
        <end position="88"/>
    </location>
</feature>
<dbReference type="OrthoDB" id="1264860at2"/>
<feature type="chain" id="PRO_5009288125" evidence="2">
    <location>
        <begin position="20"/>
        <end position="88"/>
    </location>
</feature>
<name>A0A1H5WC47_9FLAO</name>
<evidence type="ECO:0000256" key="2">
    <source>
        <dbReference type="SAM" id="SignalP"/>
    </source>
</evidence>
<sequence length="88" mass="9393">MKKLLTALSLVLAIGFASAQQTTPSASKKQTTAAKTPAKSAKSAKKAKPARPATTAGVKLKKDGTPDKRYKNAKHLKKDGTPDKRYKK</sequence>
<keyword evidence="2" id="KW-0732">Signal</keyword>